<comment type="caution">
    <text evidence="1">The sequence shown here is derived from an EMBL/GenBank/DDBJ whole genome shotgun (WGS) entry which is preliminary data.</text>
</comment>
<reference evidence="1 2" key="1">
    <citation type="journal article" date="2015" name="Nature">
        <title>rRNA introns, odd ribosomes, and small enigmatic genomes across a large radiation of phyla.</title>
        <authorList>
            <person name="Brown C.T."/>
            <person name="Hug L.A."/>
            <person name="Thomas B.C."/>
            <person name="Sharon I."/>
            <person name="Castelle C.J."/>
            <person name="Singh A."/>
            <person name="Wilkins M.J."/>
            <person name="Williams K.H."/>
            <person name="Banfield J.F."/>
        </authorList>
    </citation>
    <scope>NUCLEOTIDE SEQUENCE [LARGE SCALE GENOMIC DNA]</scope>
</reference>
<accession>A0A0G0QSL6</accession>
<dbReference type="EMBL" id="LBYC01000007">
    <property type="protein sequence ID" value="KKR43148.1"/>
    <property type="molecule type" value="Genomic_DNA"/>
</dbReference>
<feature type="non-terminal residue" evidence="1">
    <location>
        <position position="1"/>
    </location>
</feature>
<proteinExistence type="predicted"/>
<name>A0A0G0QSL6_9BACT</name>
<gene>
    <name evidence="1" type="ORF">UT78_C0007G0001</name>
</gene>
<dbReference type="AlphaFoldDB" id="A0A0G0QSL6"/>
<organism evidence="1 2">
    <name type="scientific">Candidatus Nomurabacteria bacterium GW2011_GWF2_40_12</name>
    <dbReference type="NCBI Taxonomy" id="1618776"/>
    <lineage>
        <taxon>Bacteria</taxon>
        <taxon>Candidatus Nomuraibacteriota</taxon>
    </lineage>
</organism>
<protein>
    <submittedName>
        <fullName evidence="1">Uncharacterized protein</fullName>
    </submittedName>
</protein>
<evidence type="ECO:0000313" key="1">
    <source>
        <dbReference type="EMBL" id="KKR43148.1"/>
    </source>
</evidence>
<sequence length="34" mass="3888">YRKKHRGLGMDGKTPVERLLELGSVNLTLQCYNP</sequence>
<evidence type="ECO:0000313" key="2">
    <source>
        <dbReference type="Proteomes" id="UP000034301"/>
    </source>
</evidence>
<dbReference type="Proteomes" id="UP000034301">
    <property type="component" value="Unassembled WGS sequence"/>
</dbReference>